<name>A0AAD7NLC3_9AGAR</name>
<dbReference type="AlphaFoldDB" id="A0AAD7NLC3"/>
<evidence type="ECO:0000313" key="3">
    <source>
        <dbReference type="EMBL" id="KAJ7766684.1"/>
    </source>
</evidence>
<evidence type="ECO:0000256" key="1">
    <source>
        <dbReference type="SAM" id="MobiDB-lite"/>
    </source>
</evidence>
<dbReference type="EMBL" id="JARKIB010000023">
    <property type="protein sequence ID" value="KAJ7766684.1"/>
    <property type="molecule type" value="Genomic_DNA"/>
</dbReference>
<keyword evidence="2" id="KW-0812">Transmembrane</keyword>
<feature type="region of interest" description="Disordered" evidence="1">
    <location>
        <begin position="264"/>
        <end position="361"/>
    </location>
</feature>
<feature type="compositionally biased region" description="Low complexity" evidence="1">
    <location>
        <begin position="326"/>
        <end position="339"/>
    </location>
</feature>
<dbReference type="CDD" id="cd12087">
    <property type="entry name" value="TM_EGFR-like"/>
    <property type="match status" value="1"/>
</dbReference>
<dbReference type="Proteomes" id="UP001215598">
    <property type="component" value="Unassembled WGS sequence"/>
</dbReference>
<keyword evidence="2" id="KW-0472">Membrane</keyword>
<feature type="transmembrane region" description="Helical" evidence="2">
    <location>
        <begin position="191"/>
        <end position="215"/>
    </location>
</feature>
<accession>A0AAD7NLC3</accession>
<evidence type="ECO:0000256" key="2">
    <source>
        <dbReference type="SAM" id="Phobius"/>
    </source>
</evidence>
<proteinExistence type="predicted"/>
<comment type="caution">
    <text evidence="3">The sequence shown here is derived from an EMBL/GenBank/DDBJ whole genome shotgun (WGS) entry which is preliminary data.</text>
</comment>
<feature type="compositionally biased region" description="Low complexity" evidence="1">
    <location>
        <begin position="278"/>
        <end position="303"/>
    </location>
</feature>
<protein>
    <submittedName>
        <fullName evidence="3">Uncharacterized protein</fullName>
    </submittedName>
</protein>
<evidence type="ECO:0000313" key="4">
    <source>
        <dbReference type="Proteomes" id="UP001215598"/>
    </source>
</evidence>
<sequence>MASTSCTSSATATTTSVLTLDVLTTTFTDSVSTAPPSTTTITTSACALNISAIAVDCVSTATTITSTIAGSVTTIQVPVTSTVATTETSAITLFATSCTTISTSASAASSPDRPSSGSSSAAASSGSVSAFSLYTPPPSTITTSSATTLANGQVSEVFQTITSSPPVSTFFVGPTAHVAQDNNGRSSSPRLGAILGGIVGGFFGLLIVALGIWYLMKRRRRWDDIFEKDIDAAQSPRPNKRFSVDAEIEPKPYQYGLVGQTKSPTVGISLSGSPPPSSHSNLAPLLLPTTPSTPGPSATTMSSRPSTANSMRPLRDTPGQTHHHTTSSGSSTSVQHVSPAMPMNQWGHHAPSPSTDQAYFDHARAGSPTSVREYEPHRRLQLANLGDDEIGPSPSSPSPLRNSDPDPRPAMLDGKGRNVRLGSGGPGVLVHTDAGPLNPPGFTP</sequence>
<reference evidence="3" key="1">
    <citation type="submission" date="2023-03" db="EMBL/GenBank/DDBJ databases">
        <title>Massive genome expansion in bonnet fungi (Mycena s.s.) driven by repeated elements and novel gene families across ecological guilds.</title>
        <authorList>
            <consortium name="Lawrence Berkeley National Laboratory"/>
            <person name="Harder C.B."/>
            <person name="Miyauchi S."/>
            <person name="Viragh M."/>
            <person name="Kuo A."/>
            <person name="Thoen E."/>
            <person name="Andreopoulos B."/>
            <person name="Lu D."/>
            <person name="Skrede I."/>
            <person name="Drula E."/>
            <person name="Henrissat B."/>
            <person name="Morin E."/>
            <person name="Kohler A."/>
            <person name="Barry K."/>
            <person name="LaButti K."/>
            <person name="Morin E."/>
            <person name="Salamov A."/>
            <person name="Lipzen A."/>
            <person name="Mereny Z."/>
            <person name="Hegedus B."/>
            <person name="Baldrian P."/>
            <person name="Stursova M."/>
            <person name="Weitz H."/>
            <person name="Taylor A."/>
            <person name="Grigoriev I.V."/>
            <person name="Nagy L.G."/>
            <person name="Martin F."/>
            <person name="Kauserud H."/>
        </authorList>
    </citation>
    <scope>NUCLEOTIDE SEQUENCE</scope>
    <source>
        <strain evidence="3">CBHHK182m</strain>
    </source>
</reference>
<keyword evidence="4" id="KW-1185">Reference proteome</keyword>
<organism evidence="3 4">
    <name type="scientific">Mycena metata</name>
    <dbReference type="NCBI Taxonomy" id="1033252"/>
    <lineage>
        <taxon>Eukaryota</taxon>
        <taxon>Fungi</taxon>
        <taxon>Dikarya</taxon>
        <taxon>Basidiomycota</taxon>
        <taxon>Agaricomycotina</taxon>
        <taxon>Agaricomycetes</taxon>
        <taxon>Agaricomycetidae</taxon>
        <taxon>Agaricales</taxon>
        <taxon>Marasmiineae</taxon>
        <taxon>Mycenaceae</taxon>
        <taxon>Mycena</taxon>
    </lineage>
</organism>
<gene>
    <name evidence="3" type="ORF">B0H16DRAFT_1522209</name>
</gene>
<keyword evidence="2" id="KW-1133">Transmembrane helix</keyword>
<feature type="region of interest" description="Disordered" evidence="1">
    <location>
        <begin position="384"/>
        <end position="444"/>
    </location>
</feature>